<dbReference type="GO" id="GO:0003824">
    <property type="term" value="F:catalytic activity"/>
    <property type="evidence" value="ECO:0007669"/>
    <property type="project" value="InterPro"/>
</dbReference>
<dbReference type="InterPro" id="IPR001544">
    <property type="entry name" value="Aminotrans_IV"/>
</dbReference>
<dbReference type="SUPFAM" id="SSF56752">
    <property type="entry name" value="D-aminoacid aminotransferase-like PLP-dependent enzymes"/>
    <property type="match status" value="1"/>
</dbReference>
<evidence type="ECO:0000313" key="1">
    <source>
        <dbReference type="EMBL" id="KAK4113575.1"/>
    </source>
</evidence>
<name>A0AAN6TGQ6_9PEZI</name>
<dbReference type="Proteomes" id="UP001302812">
    <property type="component" value="Unassembled WGS sequence"/>
</dbReference>
<dbReference type="Pfam" id="PF01063">
    <property type="entry name" value="Aminotran_4"/>
    <property type="match status" value="1"/>
</dbReference>
<evidence type="ECO:0008006" key="3">
    <source>
        <dbReference type="Google" id="ProtNLM"/>
    </source>
</evidence>
<reference evidence="1" key="1">
    <citation type="journal article" date="2023" name="Mol. Phylogenet. Evol.">
        <title>Genome-scale phylogeny and comparative genomics of the fungal order Sordariales.</title>
        <authorList>
            <person name="Hensen N."/>
            <person name="Bonometti L."/>
            <person name="Westerberg I."/>
            <person name="Brannstrom I.O."/>
            <person name="Guillou S."/>
            <person name="Cros-Aarteil S."/>
            <person name="Calhoun S."/>
            <person name="Haridas S."/>
            <person name="Kuo A."/>
            <person name="Mondo S."/>
            <person name="Pangilinan J."/>
            <person name="Riley R."/>
            <person name="LaButti K."/>
            <person name="Andreopoulos B."/>
            <person name="Lipzen A."/>
            <person name="Chen C."/>
            <person name="Yan M."/>
            <person name="Daum C."/>
            <person name="Ng V."/>
            <person name="Clum A."/>
            <person name="Steindorff A."/>
            <person name="Ohm R.A."/>
            <person name="Martin F."/>
            <person name="Silar P."/>
            <person name="Natvig D.O."/>
            <person name="Lalanne C."/>
            <person name="Gautier V."/>
            <person name="Ament-Velasquez S.L."/>
            <person name="Kruys A."/>
            <person name="Hutchinson M.I."/>
            <person name="Powell A.J."/>
            <person name="Barry K."/>
            <person name="Miller A.N."/>
            <person name="Grigoriev I.V."/>
            <person name="Debuchy R."/>
            <person name="Gladieux P."/>
            <person name="Hiltunen Thoren M."/>
            <person name="Johannesson H."/>
        </authorList>
    </citation>
    <scope>NUCLEOTIDE SEQUENCE</scope>
    <source>
        <strain evidence="1">CBS 508.74</strain>
    </source>
</reference>
<reference evidence="1" key="2">
    <citation type="submission" date="2023-05" db="EMBL/GenBank/DDBJ databases">
        <authorList>
            <consortium name="Lawrence Berkeley National Laboratory"/>
            <person name="Steindorff A."/>
            <person name="Hensen N."/>
            <person name="Bonometti L."/>
            <person name="Westerberg I."/>
            <person name="Brannstrom I.O."/>
            <person name="Guillou S."/>
            <person name="Cros-Aarteil S."/>
            <person name="Calhoun S."/>
            <person name="Haridas S."/>
            <person name="Kuo A."/>
            <person name="Mondo S."/>
            <person name="Pangilinan J."/>
            <person name="Riley R."/>
            <person name="Labutti K."/>
            <person name="Andreopoulos B."/>
            <person name="Lipzen A."/>
            <person name="Chen C."/>
            <person name="Yanf M."/>
            <person name="Daum C."/>
            <person name="Ng V."/>
            <person name="Clum A."/>
            <person name="Ohm R."/>
            <person name="Martin F."/>
            <person name="Silar P."/>
            <person name="Natvig D."/>
            <person name="Lalanne C."/>
            <person name="Gautier V."/>
            <person name="Ament-Velasquez S.L."/>
            <person name="Kruys A."/>
            <person name="Hutchinson M.I."/>
            <person name="Powell A.J."/>
            <person name="Barry K."/>
            <person name="Miller A.N."/>
            <person name="Grigoriev I.V."/>
            <person name="Debuchy R."/>
            <person name="Gladieux P."/>
            <person name="Thoren M.H."/>
            <person name="Johannesson H."/>
        </authorList>
    </citation>
    <scope>NUCLEOTIDE SEQUENCE</scope>
    <source>
        <strain evidence="1">CBS 508.74</strain>
    </source>
</reference>
<dbReference type="Gene3D" id="3.30.470.10">
    <property type="match status" value="1"/>
</dbReference>
<dbReference type="RefSeq" id="XP_064671145.1">
    <property type="nucleotide sequence ID" value="XM_064814996.1"/>
</dbReference>
<dbReference type="AlphaFoldDB" id="A0AAN6TGQ6"/>
<gene>
    <name evidence="1" type="ORF">N656DRAFT_778367</name>
</gene>
<proteinExistence type="predicted"/>
<keyword evidence="2" id="KW-1185">Reference proteome</keyword>
<dbReference type="EMBL" id="MU853339">
    <property type="protein sequence ID" value="KAK4113575.1"/>
    <property type="molecule type" value="Genomic_DNA"/>
</dbReference>
<sequence>MADDFQLFSSLRYDPALIEVPTSALDYAGWNWANASPLYMLDYHRDRMLRAATHWGWDAAIEALSGEAGLKRLAHVINSDLGDDQDSAKRVRVAITKAGQFSITAGAVPGTPLANLFPERLPSPGEDWSSKQHGDIPGKSPVYEVLVDSLGTLRSEYTHFKTTNRAVYDEARQRAQIGLPDMKEVLIINQADGTVMEGSMTTVYLWRDGKWVTPPVSREYSLVKGSGGQDGTTRRWALERGIAVEGTILAESLVDGEECWLSNGVRGFFFGRVRLS</sequence>
<protein>
    <recommendedName>
        <fullName evidence="3">Aminodeoxychorismate lyase</fullName>
    </recommendedName>
</protein>
<accession>A0AAN6TGQ6</accession>
<dbReference type="GeneID" id="89939121"/>
<dbReference type="Gene3D" id="3.20.10.10">
    <property type="entry name" value="D-amino Acid Aminotransferase, subunit A, domain 2"/>
    <property type="match status" value="1"/>
</dbReference>
<organism evidence="1 2">
    <name type="scientific">Canariomyces notabilis</name>
    <dbReference type="NCBI Taxonomy" id="2074819"/>
    <lineage>
        <taxon>Eukaryota</taxon>
        <taxon>Fungi</taxon>
        <taxon>Dikarya</taxon>
        <taxon>Ascomycota</taxon>
        <taxon>Pezizomycotina</taxon>
        <taxon>Sordariomycetes</taxon>
        <taxon>Sordariomycetidae</taxon>
        <taxon>Sordariales</taxon>
        <taxon>Chaetomiaceae</taxon>
        <taxon>Canariomyces</taxon>
    </lineage>
</organism>
<dbReference type="InterPro" id="IPR036038">
    <property type="entry name" value="Aminotransferase-like"/>
</dbReference>
<dbReference type="InterPro" id="IPR043131">
    <property type="entry name" value="BCAT-like_N"/>
</dbReference>
<dbReference type="InterPro" id="IPR043132">
    <property type="entry name" value="BCAT-like_C"/>
</dbReference>
<comment type="caution">
    <text evidence="1">The sequence shown here is derived from an EMBL/GenBank/DDBJ whole genome shotgun (WGS) entry which is preliminary data.</text>
</comment>
<evidence type="ECO:0000313" key="2">
    <source>
        <dbReference type="Proteomes" id="UP001302812"/>
    </source>
</evidence>